<dbReference type="OrthoDB" id="371010at2"/>
<dbReference type="Proteomes" id="UP000192343">
    <property type="component" value="Unassembled WGS sequence"/>
</dbReference>
<evidence type="ECO:0000313" key="3">
    <source>
        <dbReference type="Proteomes" id="UP000192343"/>
    </source>
</evidence>
<sequence>MTIAAAIFFGLGIIFNLMGNIGVLVFPDVYTRLQASSTCATTSVLSFFIGCMFIAGWGPMTGRLIVITIFFFVTNPISAHIIARFAWQNGIVPWRQSYTKRRELGGDDD</sequence>
<dbReference type="InterPro" id="IPR005133">
    <property type="entry name" value="PhaG_MnhG_YufB"/>
</dbReference>
<accession>A0A1Y1RV09</accession>
<dbReference type="PANTHER" id="PTHR34703:SF1">
    <property type="entry name" value="ANTIPORTER SUBUNIT MNHG2-RELATED"/>
    <property type="match status" value="1"/>
</dbReference>
<gene>
    <name evidence="2" type="ORF">B4O97_17240</name>
</gene>
<reference evidence="2 3" key="1">
    <citation type="submission" date="2017-03" db="EMBL/GenBank/DDBJ databases">
        <title>Draft Genome sequence of Marispirochaeta sp. strain JC444.</title>
        <authorList>
            <person name="Shivani Y."/>
            <person name="Subhash Y."/>
            <person name="Sasikala C."/>
            <person name="Ramana C."/>
        </authorList>
    </citation>
    <scope>NUCLEOTIDE SEQUENCE [LARGE SCALE GENOMIC DNA]</scope>
    <source>
        <strain evidence="2 3">JC444</strain>
    </source>
</reference>
<dbReference type="NCBIfam" id="TIGR01300">
    <property type="entry name" value="CPA3_mnhG_phaG"/>
    <property type="match status" value="1"/>
</dbReference>
<evidence type="ECO:0000313" key="2">
    <source>
        <dbReference type="EMBL" id="ORC31158.1"/>
    </source>
</evidence>
<organism evidence="2 3">
    <name type="scientific">Marispirochaeta aestuarii</name>
    <dbReference type="NCBI Taxonomy" id="1963862"/>
    <lineage>
        <taxon>Bacteria</taxon>
        <taxon>Pseudomonadati</taxon>
        <taxon>Spirochaetota</taxon>
        <taxon>Spirochaetia</taxon>
        <taxon>Spirochaetales</taxon>
        <taxon>Spirochaetaceae</taxon>
        <taxon>Marispirochaeta</taxon>
    </lineage>
</organism>
<comment type="caution">
    <text evidence="2">The sequence shown here is derived from an EMBL/GenBank/DDBJ whole genome shotgun (WGS) entry which is preliminary data.</text>
</comment>
<proteinExistence type="predicted"/>
<feature type="transmembrane region" description="Helical" evidence="1">
    <location>
        <begin position="64"/>
        <end position="87"/>
    </location>
</feature>
<dbReference type="PANTHER" id="PTHR34703">
    <property type="entry name" value="ANTIPORTER SUBUNIT MNHG2-RELATED"/>
    <property type="match status" value="1"/>
</dbReference>
<keyword evidence="3" id="KW-1185">Reference proteome</keyword>
<dbReference type="RefSeq" id="WP_083052757.1">
    <property type="nucleotide sequence ID" value="NZ_CAXXQO010000003.1"/>
</dbReference>
<dbReference type="EMBL" id="MWQY01000026">
    <property type="protein sequence ID" value="ORC31158.1"/>
    <property type="molecule type" value="Genomic_DNA"/>
</dbReference>
<dbReference type="Pfam" id="PF03334">
    <property type="entry name" value="PhaG_MnhG_YufB"/>
    <property type="match status" value="1"/>
</dbReference>
<dbReference type="STRING" id="1963862.B4O97_17240"/>
<dbReference type="GO" id="GO:0015385">
    <property type="term" value="F:sodium:proton antiporter activity"/>
    <property type="evidence" value="ECO:0007669"/>
    <property type="project" value="TreeGrafter"/>
</dbReference>
<name>A0A1Y1RV09_9SPIO</name>
<feature type="transmembrane region" description="Helical" evidence="1">
    <location>
        <begin position="38"/>
        <end position="58"/>
    </location>
</feature>
<protein>
    <submittedName>
        <fullName evidence="2">Cation:proton antiporter</fullName>
    </submittedName>
</protein>
<dbReference type="AlphaFoldDB" id="A0A1Y1RV09"/>
<evidence type="ECO:0000256" key="1">
    <source>
        <dbReference type="SAM" id="Phobius"/>
    </source>
</evidence>
<keyword evidence="1" id="KW-1133">Transmembrane helix</keyword>
<feature type="transmembrane region" description="Helical" evidence="1">
    <location>
        <begin position="6"/>
        <end position="26"/>
    </location>
</feature>
<keyword evidence="1" id="KW-0812">Transmembrane</keyword>
<keyword evidence="1" id="KW-0472">Membrane</keyword>